<evidence type="ECO:0000313" key="2">
    <source>
        <dbReference type="EMBL" id="WZE63504.1"/>
    </source>
</evidence>
<reference evidence="2" key="1">
    <citation type="submission" date="2023-10" db="EMBL/GenBank/DDBJ databases">
        <title>Two new lytic phages for Micrococcus sp. strain 1402.</title>
        <authorList>
            <person name="Petrzik K."/>
        </authorList>
    </citation>
    <scope>NUCLEOTIDE SEQUENCE</scope>
</reference>
<sequence length="49" mass="5743">MGKYDTCKSRKVFMGPPVSIGICTSKRHHEDDHRDSKGRTWNDDRNHRS</sequence>
<protein>
    <recommendedName>
        <fullName evidence="3">HNH endonuclease</fullName>
    </recommendedName>
</protein>
<dbReference type="EMBL" id="OR756649">
    <property type="protein sequence ID" value="WZE63504.1"/>
    <property type="molecule type" value="Genomic_DNA"/>
</dbReference>
<organism evidence="2">
    <name type="scientific">Micrococcus phage Kurnik</name>
    <dbReference type="NCBI Taxonomy" id="3092208"/>
    <lineage>
        <taxon>Viruses</taxon>
        <taxon>Duplodnaviria</taxon>
        <taxon>Heunggongvirae</taxon>
        <taxon>Uroviricota</taxon>
        <taxon>Caudoviricetes</taxon>
    </lineage>
</organism>
<evidence type="ECO:0000256" key="1">
    <source>
        <dbReference type="SAM" id="MobiDB-lite"/>
    </source>
</evidence>
<name>A0AAU6R5F8_9CAUD</name>
<proteinExistence type="predicted"/>
<evidence type="ECO:0008006" key="3">
    <source>
        <dbReference type="Google" id="ProtNLM"/>
    </source>
</evidence>
<feature type="region of interest" description="Disordered" evidence="1">
    <location>
        <begin position="1"/>
        <end position="49"/>
    </location>
</feature>
<feature type="compositionally biased region" description="Basic and acidic residues" evidence="1">
    <location>
        <begin position="28"/>
        <end position="49"/>
    </location>
</feature>
<accession>A0AAU6R5F8</accession>